<organism evidence="12 13">
    <name type="scientific">Massilia psychrophila</name>
    <dbReference type="NCBI Taxonomy" id="1603353"/>
    <lineage>
        <taxon>Bacteria</taxon>
        <taxon>Pseudomonadati</taxon>
        <taxon>Pseudomonadota</taxon>
        <taxon>Betaproteobacteria</taxon>
        <taxon>Burkholderiales</taxon>
        <taxon>Oxalobacteraceae</taxon>
        <taxon>Telluria group</taxon>
        <taxon>Massilia</taxon>
    </lineage>
</organism>
<dbReference type="GO" id="GO:0016410">
    <property type="term" value="F:N-acyltransferase activity"/>
    <property type="evidence" value="ECO:0007669"/>
    <property type="project" value="UniProtKB-UniRule"/>
</dbReference>
<dbReference type="InterPro" id="IPR036526">
    <property type="entry name" value="C-N_Hydrolase_sf"/>
</dbReference>
<comment type="subcellular location">
    <subcellularLocation>
        <location evidence="1 9">Cell membrane</location>
        <topology evidence="1 9">Multi-pass membrane protein</topology>
    </subcellularLocation>
</comment>
<feature type="transmembrane region" description="Helical" evidence="9">
    <location>
        <begin position="196"/>
        <end position="217"/>
    </location>
</feature>
<dbReference type="PANTHER" id="PTHR38686">
    <property type="entry name" value="APOLIPOPROTEIN N-ACYLTRANSFERASE"/>
    <property type="match status" value="1"/>
</dbReference>
<comment type="function">
    <text evidence="9">Catalyzes the phospholipid dependent N-acylation of the N-terminal cysteine of apolipoprotein, the last step in lipoprotein maturation.</text>
</comment>
<feature type="transmembrane region" description="Helical" evidence="9">
    <location>
        <begin position="757"/>
        <end position="788"/>
    </location>
</feature>
<feature type="transmembrane region" description="Helical" evidence="9">
    <location>
        <begin position="718"/>
        <end position="737"/>
    </location>
</feature>
<dbReference type="GO" id="GO:0005886">
    <property type="term" value="C:plasma membrane"/>
    <property type="evidence" value="ECO:0007669"/>
    <property type="project" value="UniProtKB-SubCell"/>
</dbReference>
<dbReference type="CDD" id="cd07571">
    <property type="entry name" value="ALP_N-acyl_transferase"/>
    <property type="match status" value="1"/>
</dbReference>
<dbReference type="RefSeq" id="WP_099917454.1">
    <property type="nucleotide sequence ID" value="NZ_BMHS01000015.1"/>
</dbReference>
<feature type="signal peptide" evidence="10">
    <location>
        <begin position="1"/>
        <end position="22"/>
    </location>
</feature>
<dbReference type="PANTHER" id="PTHR38686:SF1">
    <property type="entry name" value="APOLIPOPROTEIN N-ACYLTRANSFERASE"/>
    <property type="match status" value="1"/>
</dbReference>
<evidence type="ECO:0000256" key="3">
    <source>
        <dbReference type="ARBA" id="ARBA00022475"/>
    </source>
</evidence>
<dbReference type="NCBIfam" id="TIGR00546">
    <property type="entry name" value="lnt"/>
    <property type="match status" value="1"/>
</dbReference>
<evidence type="ECO:0000256" key="6">
    <source>
        <dbReference type="ARBA" id="ARBA00022989"/>
    </source>
</evidence>
<dbReference type="Pfam" id="PF20154">
    <property type="entry name" value="LNT_N"/>
    <property type="match status" value="1"/>
</dbReference>
<dbReference type="GO" id="GO:0042158">
    <property type="term" value="P:lipoprotein biosynthetic process"/>
    <property type="evidence" value="ECO:0007669"/>
    <property type="project" value="UniProtKB-UniRule"/>
</dbReference>
<dbReference type="Gene3D" id="3.60.110.10">
    <property type="entry name" value="Carbon-nitrogen hydrolase"/>
    <property type="match status" value="1"/>
</dbReference>
<keyword evidence="3 9" id="KW-1003">Cell membrane</keyword>
<evidence type="ECO:0000313" key="12">
    <source>
        <dbReference type="EMBL" id="PIL38288.1"/>
    </source>
</evidence>
<keyword evidence="5 9" id="KW-0812">Transmembrane</keyword>
<dbReference type="Proteomes" id="UP000228593">
    <property type="component" value="Unassembled WGS sequence"/>
</dbReference>
<keyword evidence="7 9" id="KW-0472">Membrane</keyword>
<feature type="transmembrane region" description="Helical" evidence="9">
    <location>
        <begin position="122"/>
        <end position="142"/>
    </location>
</feature>
<dbReference type="SUPFAM" id="SSF56317">
    <property type="entry name" value="Carbon-nitrogen hydrolase"/>
    <property type="match status" value="1"/>
</dbReference>
<proteinExistence type="inferred from homology"/>
<comment type="similarity">
    <text evidence="2 9">Belongs to the CN hydrolase family. Apolipoprotein N-acyltransferase subfamily.</text>
</comment>
<comment type="caution">
    <text evidence="9">Lacks conserved residue(s) required for the propagation of feature annotation.</text>
</comment>
<feature type="domain" description="CN hydrolase" evidence="11">
    <location>
        <begin position="232"/>
        <end position="493"/>
    </location>
</feature>
<evidence type="ECO:0000256" key="4">
    <source>
        <dbReference type="ARBA" id="ARBA00022679"/>
    </source>
</evidence>
<dbReference type="PROSITE" id="PS50263">
    <property type="entry name" value="CN_HYDROLASE"/>
    <property type="match status" value="1"/>
</dbReference>
<comment type="catalytic activity">
    <reaction evidence="9">
        <text>N-terminal S-1,2-diacyl-sn-glyceryl-L-cysteinyl-[lipoprotein] + a glycerophospholipid = N-acyl-S-1,2-diacyl-sn-glyceryl-L-cysteinyl-[lipoprotein] + a 2-acyl-sn-glycero-3-phospholipid + H(+)</text>
        <dbReference type="Rhea" id="RHEA:48228"/>
        <dbReference type="Rhea" id="RHEA-COMP:14681"/>
        <dbReference type="Rhea" id="RHEA-COMP:14684"/>
        <dbReference type="ChEBI" id="CHEBI:15378"/>
        <dbReference type="ChEBI" id="CHEBI:136912"/>
        <dbReference type="ChEBI" id="CHEBI:140656"/>
        <dbReference type="ChEBI" id="CHEBI:140657"/>
        <dbReference type="ChEBI" id="CHEBI:140660"/>
        <dbReference type="EC" id="2.3.1.269"/>
    </reaction>
</comment>
<feature type="transmembrane region" description="Helical" evidence="9">
    <location>
        <begin position="501"/>
        <end position="522"/>
    </location>
</feature>
<feature type="transmembrane region" description="Helical" evidence="9">
    <location>
        <begin position="588"/>
        <end position="609"/>
    </location>
</feature>
<dbReference type="Pfam" id="PF00795">
    <property type="entry name" value="CN_hydrolase"/>
    <property type="match status" value="1"/>
</dbReference>
<feature type="transmembrane region" description="Helical" evidence="9">
    <location>
        <begin position="29"/>
        <end position="47"/>
    </location>
</feature>
<evidence type="ECO:0000259" key="11">
    <source>
        <dbReference type="PROSITE" id="PS50263"/>
    </source>
</evidence>
<evidence type="ECO:0000313" key="13">
    <source>
        <dbReference type="Proteomes" id="UP000228593"/>
    </source>
</evidence>
<dbReference type="InterPro" id="IPR004563">
    <property type="entry name" value="Apolipo_AcylTrfase"/>
</dbReference>
<keyword evidence="6 9" id="KW-1133">Transmembrane helix</keyword>
<dbReference type="EMBL" id="PDOB01000040">
    <property type="protein sequence ID" value="PIL38288.1"/>
    <property type="molecule type" value="Genomic_DNA"/>
</dbReference>
<evidence type="ECO:0000256" key="5">
    <source>
        <dbReference type="ARBA" id="ARBA00022692"/>
    </source>
</evidence>
<accession>A0A2G8SXS8</accession>
<comment type="caution">
    <text evidence="12">The sequence shown here is derived from an EMBL/GenBank/DDBJ whole genome shotgun (WGS) entry which is preliminary data.</text>
</comment>
<keyword evidence="13" id="KW-1185">Reference proteome</keyword>
<feature type="transmembrane region" description="Helical" evidence="9">
    <location>
        <begin position="800"/>
        <end position="821"/>
    </location>
</feature>
<evidence type="ECO:0000256" key="1">
    <source>
        <dbReference type="ARBA" id="ARBA00004651"/>
    </source>
</evidence>
<feature type="transmembrane region" description="Helical" evidence="9">
    <location>
        <begin position="558"/>
        <end position="576"/>
    </location>
</feature>
<keyword evidence="4 9" id="KW-0808">Transferase</keyword>
<dbReference type="EC" id="2.3.1.269" evidence="9"/>
<sequence length="823" mass="87862">MTLFLPATVRVVAAILASAAMAALYARGGAAWPLGFVFLVPWLRLLDASCTLSATLLRAYAMSLAFTLAAFAWFGIAFGLYAQVGANIGLALLLLAAPLFQPQFLVFAVVRHVIVRRHGAATGALAGAAAWVATEWLLPKLLGDTLGYGLYPSRLLRQGADVGGAAGLTVLLLLANEAVAAALARRRHGVNLGLGLRAMLLPLALAALVPLLLAGYGQAVLSGEPAPAGKPLRIGLIQSNIVNYERQRQERGAHAVVREVLDAHFAMSYDAVVRQHADAVMWPETAYPTTFGHPKSEAGAAFDREILGIVNAAGVPFVFGTYDRDSVGEYNAAAFVLPGTGLLGFYRKTRLFPFTEYVPAWLDGPALRRHLPWTGNWHPGNGARVFPLRLRDGRQIPVLPLICLDAVDPGLAIDGARLGAQAILTMSNDAWFTTTPLGAQMHQVAAAFRSIETRLPQFRVTTNGYSAVIDAAGSVLAGTRMGEPALVLADVPLRPPARTLMVMWGDWVGLAASASLVALAAWSALPARREKAAPAGLALAWPVEVAVLPRAARIAAGVLRALAGGGLLWMCLALLRDEALRTNTLAQVRMFAGVFLAPEAASWCVMFLFSAKASIGNGTLVLTRGARRFELALGDIAGVRIWSLPLPCPGVSLWLASGRRWRYDLALANPNVLLGLLDAVGGPPVRQRTRARGVMQAYVQAGLGVRRSRLDNRFARNVLLPLALAIPAFHLQQHIAYGGAFGEYYSFGLKAYLTAFALWWAAWSIGVVLSQALLRAAIEAATLLAALLRPRRAIAIRRQLQHVGHAALFLGLPAWLLLTVYGA</sequence>
<feature type="transmembrane region" description="Helical" evidence="9">
    <location>
        <begin position="162"/>
        <end position="184"/>
    </location>
</feature>
<protein>
    <recommendedName>
        <fullName evidence="9">Apolipoprotein N-acyltransferase</fullName>
        <shortName evidence="9">ALP N-acyltransferase</shortName>
        <ecNumber evidence="9">2.3.1.269</ecNumber>
    </recommendedName>
</protein>
<feature type="chain" id="PRO_5013829500" description="Apolipoprotein N-acyltransferase" evidence="10">
    <location>
        <begin position="23"/>
        <end position="823"/>
    </location>
</feature>
<keyword evidence="8 9" id="KW-0012">Acyltransferase</keyword>
<evidence type="ECO:0000256" key="10">
    <source>
        <dbReference type="SAM" id="SignalP"/>
    </source>
</evidence>
<feature type="transmembrane region" description="Helical" evidence="9">
    <location>
        <begin position="59"/>
        <end position="82"/>
    </location>
</feature>
<evidence type="ECO:0000256" key="7">
    <source>
        <dbReference type="ARBA" id="ARBA00023136"/>
    </source>
</evidence>
<dbReference type="AlphaFoldDB" id="A0A2G8SXS8"/>
<keyword evidence="10" id="KW-0732">Signal</keyword>
<gene>
    <name evidence="9 12" type="primary">lnt</name>
    <name evidence="12" type="ORF">CR103_18670</name>
</gene>
<dbReference type="InterPro" id="IPR003010">
    <property type="entry name" value="C-N_Hydrolase"/>
</dbReference>
<name>A0A2G8SXS8_9BURK</name>
<evidence type="ECO:0000256" key="9">
    <source>
        <dbReference type="HAMAP-Rule" id="MF_01148"/>
    </source>
</evidence>
<dbReference type="HAMAP" id="MF_01148">
    <property type="entry name" value="Lnt"/>
    <property type="match status" value="1"/>
</dbReference>
<feature type="transmembrane region" description="Helical" evidence="9">
    <location>
        <begin position="88"/>
        <end position="110"/>
    </location>
</feature>
<reference evidence="12 13" key="1">
    <citation type="submission" date="2017-10" db="EMBL/GenBank/DDBJ databases">
        <title>Massilia psychrophilum sp. nov., a novel purple-pigmented bacterium isolated from Tianshan glacier, Xinjiang Municipality, China.</title>
        <authorList>
            <person name="Wang H."/>
        </authorList>
    </citation>
    <scope>NUCLEOTIDE SEQUENCE [LARGE SCALE GENOMIC DNA]</scope>
    <source>
        <strain evidence="12 13">JCM 30813</strain>
    </source>
</reference>
<evidence type="ECO:0000256" key="8">
    <source>
        <dbReference type="ARBA" id="ARBA00023315"/>
    </source>
</evidence>
<keyword evidence="12" id="KW-0449">Lipoprotein</keyword>
<dbReference type="UniPathway" id="UPA00666"/>
<evidence type="ECO:0000256" key="2">
    <source>
        <dbReference type="ARBA" id="ARBA00010065"/>
    </source>
</evidence>
<dbReference type="InterPro" id="IPR045378">
    <property type="entry name" value="LNT_N"/>
</dbReference>
<dbReference type="OrthoDB" id="9804277at2"/>
<comment type="pathway">
    <text evidence="9">Protein modification; lipoprotein biosynthesis (N-acyl transfer).</text>
</comment>